<feature type="domain" description="NfeD-like C-terminal" evidence="6">
    <location>
        <begin position="82"/>
        <end position="138"/>
    </location>
</feature>
<keyword evidence="3 5" id="KW-1133">Transmembrane helix</keyword>
<organism evidence="7 8">
    <name type="scientific">Ectobacillus antri</name>
    <dbReference type="NCBI Taxonomy" id="2486280"/>
    <lineage>
        <taxon>Bacteria</taxon>
        <taxon>Bacillati</taxon>
        <taxon>Bacillota</taxon>
        <taxon>Bacilli</taxon>
        <taxon>Bacillales</taxon>
        <taxon>Bacillaceae</taxon>
        <taxon>Ectobacillus</taxon>
    </lineage>
</organism>
<evidence type="ECO:0000256" key="3">
    <source>
        <dbReference type="ARBA" id="ARBA00022989"/>
    </source>
</evidence>
<feature type="transmembrane region" description="Helical" evidence="5">
    <location>
        <begin position="34"/>
        <end position="63"/>
    </location>
</feature>
<evidence type="ECO:0000256" key="2">
    <source>
        <dbReference type="ARBA" id="ARBA00022692"/>
    </source>
</evidence>
<proteinExistence type="predicted"/>
<name>A0ABT6H0P9_9BACI</name>
<sequence length="140" mass="15163">MATWVVWLLLGGSLLLAEMFTLTFYLLWLGLGAVVGATVAFMVPSLWIQVVCASVASLILTIFSKRIVGKFRIGKGFKDAVDTIVGREAVVTQDIRPKQNGIVKVGGDTWSATANEDIVIGEKVVVVSRQNTVLTVRRAN</sequence>
<feature type="transmembrane region" description="Helical" evidence="5">
    <location>
        <begin position="7"/>
        <end position="28"/>
    </location>
</feature>
<keyword evidence="2 5" id="KW-0812">Transmembrane</keyword>
<keyword evidence="4 5" id="KW-0472">Membrane</keyword>
<dbReference type="PANTHER" id="PTHR33507">
    <property type="entry name" value="INNER MEMBRANE PROTEIN YBBJ"/>
    <property type="match status" value="1"/>
</dbReference>
<reference evidence="7 8" key="1">
    <citation type="submission" date="2023-04" db="EMBL/GenBank/DDBJ databases">
        <title>Ectobacillus antri isolated from activated sludge.</title>
        <authorList>
            <person name="Yan P."/>
            <person name="Liu X."/>
        </authorList>
    </citation>
    <scope>NUCLEOTIDE SEQUENCE [LARGE SCALE GENOMIC DNA]</scope>
    <source>
        <strain evidence="7 8">C18H</strain>
    </source>
</reference>
<evidence type="ECO:0000259" key="6">
    <source>
        <dbReference type="Pfam" id="PF01957"/>
    </source>
</evidence>
<dbReference type="InterPro" id="IPR012340">
    <property type="entry name" value="NA-bd_OB-fold"/>
</dbReference>
<protein>
    <submittedName>
        <fullName evidence="7">NfeD family protein</fullName>
    </submittedName>
</protein>
<gene>
    <name evidence="7" type="ORF">P6P90_02930</name>
</gene>
<dbReference type="Gene3D" id="2.40.50.140">
    <property type="entry name" value="Nucleic acid-binding proteins"/>
    <property type="match status" value="1"/>
</dbReference>
<comment type="subcellular location">
    <subcellularLocation>
        <location evidence="1">Membrane</location>
        <topology evidence="1">Multi-pass membrane protein</topology>
    </subcellularLocation>
</comment>
<dbReference type="InterPro" id="IPR052165">
    <property type="entry name" value="Membrane_assoc_protease"/>
</dbReference>
<keyword evidence="8" id="KW-1185">Reference proteome</keyword>
<dbReference type="EMBL" id="JARULN010000001">
    <property type="protein sequence ID" value="MDG5752954.1"/>
    <property type="molecule type" value="Genomic_DNA"/>
</dbReference>
<evidence type="ECO:0000256" key="5">
    <source>
        <dbReference type="SAM" id="Phobius"/>
    </source>
</evidence>
<evidence type="ECO:0000313" key="7">
    <source>
        <dbReference type="EMBL" id="MDG5752954.1"/>
    </source>
</evidence>
<dbReference type="RefSeq" id="WP_124564572.1">
    <property type="nucleotide sequence ID" value="NZ_JARRRY010000001.1"/>
</dbReference>
<comment type="caution">
    <text evidence="7">The sequence shown here is derived from an EMBL/GenBank/DDBJ whole genome shotgun (WGS) entry which is preliminary data.</text>
</comment>
<evidence type="ECO:0000256" key="4">
    <source>
        <dbReference type="ARBA" id="ARBA00023136"/>
    </source>
</evidence>
<dbReference type="PANTHER" id="PTHR33507:SF3">
    <property type="entry name" value="INNER MEMBRANE PROTEIN YBBJ"/>
    <property type="match status" value="1"/>
</dbReference>
<accession>A0ABT6H0P9</accession>
<evidence type="ECO:0000256" key="1">
    <source>
        <dbReference type="ARBA" id="ARBA00004141"/>
    </source>
</evidence>
<dbReference type="SUPFAM" id="SSF141322">
    <property type="entry name" value="NfeD domain-like"/>
    <property type="match status" value="1"/>
</dbReference>
<dbReference type="InterPro" id="IPR002810">
    <property type="entry name" value="NfeD-like_C"/>
</dbReference>
<dbReference type="Pfam" id="PF01957">
    <property type="entry name" value="NfeD"/>
    <property type="match status" value="1"/>
</dbReference>
<evidence type="ECO:0000313" key="8">
    <source>
        <dbReference type="Proteomes" id="UP001218246"/>
    </source>
</evidence>
<dbReference type="Proteomes" id="UP001218246">
    <property type="component" value="Unassembled WGS sequence"/>
</dbReference>